<keyword evidence="8" id="KW-0238">DNA-binding</keyword>
<dbReference type="GO" id="GO:0005634">
    <property type="term" value="C:nucleus"/>
    <property type="evidence" value="ECO:0007669"/>
    <property type="project" value="UniProtKB-SubCell"/>
</dbReference>
<dbReference type="AlphaFoldDB" id="A0A8C4QN59"/>
<evidence type="ECO:0000256" key="9">
    <source>
        <dbReference type="ARBA" id="ARBA00023163"/>
    </source>
</evidence>
<evidence type="ECO:0000256" key="5">
    <source>
        <dbReference type="ARBA" id="ARBA00022771"/>
    </source>
</evidence>
<organism evidence="14 15">
    <name type="scientific">Eptatretus burgeri</name>
    <name type="common">Inshore hagfish</name>
    <dbReference type="NCBI Taxonomy" id="7764"/>
    <lineage>
        <taxon>Eukaryota</taxon>
        <taxon>Metazoa</taxon>
        <taxon>Chordata</taxon>
        <taxon>Craniata</taxon>
        <taxon>Vertebrata</taxon>
        <taxon>Cyclostomata</taxon>
        <taxon>Myxini</taxon>
        <taxon>Myxiniformes</taxon>
        <taxon>Myxinidae</taxon>
        <taxon>Eptatretinae</taxon>
        <taxon>Eptatretus</taxon>
    </lineage>
</organism>
<sequence>MEDDSMSPELQFQEESVIATVVDVEQHESELPGEEQKMVAEDTLERLVPLLGPTLKPSSSVTLKPASEEKPCEDYLLYIPTEPVKMEPGDSQSLKAVGEGTQEGGICPEVIKVYIFKAEGAEDNLGGSVTVEPGDVQITQDTVDVLDQSTAALTPRDKIVCMGMKDPVSEVEDIGCADMTDDVYMEVIVGEEEAVSVGADPNVDDTALDPDFLPVSWASAYATSPEPAERNGDLGIPAQPDSAALVPRLRTSSKQQLRRQKRRKEEIAARHLSMPTIIIGPNGEPIQVHPCYICGKKFKTKGFLKKHMKNHPEQIARRRYQCTDCDYTTGKKSSFHSHLESHRLIHHGIERPYECDECERCFSQPAALASHKLTHRSRITKMNKCRFCDYETAEPSLLSRHLQAVHSKSFPHCCPECGKGFRHPSELKKHVRIHTGEKPYACAHCHYRSTSGSNLKAHIRCRHANELPYKCEDCGAGFLALGELQKHGTLHLSGDRVFHCQHCDHVSSNASDLKRHVISMHTKDFPHRCDVCDKGFHRPSDLKKHMGAHKGKKLHQCRHCEFRSSDPFVLSRHILSVHTKDSGFKCKRCRKSFRQQSELKKHMKVHKGKKVYQCEFCDYTTTDASGFKRHIISIHTKDYPHRCEICSKGFRRPSEKNHHIIKQHKDLALDSLC</sequence>
<proteinExistence type="inferred from homology"/>
<dbReference type="OMA" id="IRCRHAN"/>
<reference evidence="14" key="2">
    <citation type="submission" date="2025-09" db="UniProtKB">
        <authorList>
            <consortium name="Ensembl"/>
        </authorList>
    </citation>
    <scope>IDENTIFICATION</scope>
</reference>
<evidence type="ECO:0000256" key="4">
    <source>
        <dbReference type="ARBA" id="ARBA00022737"/>
    </source>
</evidence>
<dbReference type="Gene3D" id="3.30.160.60">
    <property type="entry name" value="Classic Zinc Finger"/>
    <property type="match status" value="8"/>
</dbReference>
<dbReference type="GO" id="GO:0008270">
    <property type="term" value="F:zinc ion binding"/>
    <property type="evidence" value="ECO:0007669"/>
    <property type="project" value="UniProtKB-KW"/>
</dbReference>
<keyword evidence="3" id="KW-0479">Metal-binding</keyword>
<dbReference type="SMART" id="SM00355">
    <property type="entry name" value="ZnF_C2H2"/>
    <property type="match status" value="13"/>
</dbReference>
<dbReference type="PROSITE" id="PS50157">
    <property type="entry name" value="ZINC_FINGER_C2H2_2"/>
    <property type="match status" value="11"/>
</dbReference>
<dbReference type="PANTHER" id="PTHR24384">
    <property type="entry name" value="FINGER PUTATIVE TRANSCRIPTION FACTOR FAMILY-RELATED"/>
    <property type="match status" value="1"/>
</dbReference>
<evidence type="ECO:0000256" key="11">
    <source>
        <dbReference type="PROSITE-ProRule" id="PRU00042"/>
    </source>
</evidence>
<evidence type="ECO:0000256" key="10">
    <source>
        <dbReference type="ARBA" id="ARBA00023242"/>
    </source>
</evidence>
<feature type="domain" description="C2H2-type" evidence="13">
    <location>
        <begin position="289"/>
        <end position="316"/>
    </location>
</feature>
<accession>A0A8C4QN59</accession>
<comment type="subcellular location">
    <subcellularLocation>
        <location evidence="1">Nucleus</location>
    </subcellularLocation>
</comment>
<evidence type="ECO:0000259" key="13">
    <source>
        <dbReference type="PROSITE" id="PS50157"/>
    </source>
</evidence>
<feature type="domain" description="C2H2-type" evidence="13">
    <location>
        <begin position="440"/>
        <end position="468"/>
    </location>
</feature>
<feature type="region of interest" description="Disordered" evidence="12">
    <location>
        <begin position="223"/>
        <end position="242"/>
    </location>
</feature>
<dbReference type="FunFam" id="3.30.160.60:FF:000383">
    <property type="entry name" value="Uncharacterized protein"/>
    <property type="match status" value="1"/>
</dbReference>
<keyword evidence="6" id="KW-0862">Zinc</keyword>
<feature type="domain" description="C2H2-type" evidence="13">
    <location>
        <begin position="383"/>
        <end position="411"/>
    </location>
</feature>
<dbReference type="InterPro" id="IPR036236">
    <property type="entry name" value="Znf_C2H2_sf"/>
</dbReference>
<feature type="domain" description="C2H2-type" evidence="13">
    <location>
        <begin position="584"/>
        <end position="611"/>
    </location>
</feature>
<keyword evidence="5 11" id="KW-0863">Zinc-finger</keyword>
<evidence type="ECO:0000256" key="3">
    <source>
        <dbReference type="ARBA" id="ARBA00022723"/>
    </source>
</evidence>
<evidence type="ECO:0000256" key="1">
    <source>
        <dbReference type="ARBA" id="ARBA00004123"/>
    </source>
</evidence>
<keyword evidence="4" id="KW-0677">Repeat</keyword>
<keyword evidence="15" id="KW-1185">Reference proteome</keyword>
<feature type="domain" description="C2H2-type" evidence="13">
    <location>
        <begin position="527"/>
        <end position="554"/>
    </location>
</feature>
<evidence type="ECO:0000313" key="15">
    <source>
        <dbReference type="Proteomes" id="UP000694388"/>
    </source>
</evidence>
<dbReference type="GeneTree" id="ENSGT00940000164731"/>
<dbReference type="FunFam" id="3.30.160.60:FF:000209">
    <property type="entry name" value="Zinc finger protein 711"/>
    <property type="match status" value="3"/>
</dbReference>
<evidence type="ECO:0000256" key="2">
    <source>
        <dbReference type="ARBA" id="ARBA00006991"/>
    </source>
</evidence>
<keyword evidence="9" id="KW-0804">Transcription</keyword>
<evidence type="ECO:0000313" key="14">
    <source>
        <dbReference type="Ensembl" id="ENSEBUP00000017968.1"/>
    </source>
</evidence>
<evidence type="ECO:0000256" key="6">
    <source>
        <dbReference type="ARBA" id="ARBA00022833"/>
    </source>
</evidence>
<dbReference type="Ensembl" id="ENSEBUT00000018544.1">
    <property type="protein sequence ID" value="ENSEBUP00000017968.1"/>
    <property type="gene ID" value="ENSEBUG00000011226.1"/>
</dbReference>
<name>A0A8C4QN59_EPTBU</name>
<dbReference type="Proteomes" id="UP000694388">
    <property type="component" value="Unplaced"/>
</dbReference>
<dbReference type="PROSITE" id="PS00028">
    <property type="entry name" value="ZINC_FINGER_C2H2_1"/>
    <property type="match status" value="7"/>
</dbReference>
<dbReference type="PANTHER" id="PTHR24384:SF189">
    <property type="entry name" value="C2H2-TYPE DOMAIN-CONTAINING PROTEIN-RELATED"/>
    <property type="match status" value="1"/>
</dbReference>
<dbReference type="InterPro" id="IPR050752">
    <property type="entry name" value="C2H2-ZF_domain"/>
</dbReference>
<feature type="domain" description="C2H2-type" evidence="13">
    <location>
        <begin position="469"/>
        <end position="496"/>
    </location>
</feature>
<feature type="domain" description="C2H2-type" evidence="13">
    <location>
        <begin position="353"/>
        <end position="380"/>
    </location>
</feature>
<feature type="domain" description="C2H2-type" evidence="13">
    <location>
        <begin position="498"/>
        <end position="526"/>
    </location>
</feature>
<dbReference type="FunFam" id="3.30.160.60:FF:000446">
    <property type="entry name" value="Zinc finger protein"/>
    <property type="match status" value="1"/>
</dbReference>
<evidence type="ECO:0000256" key="12">
    <source>
        <dbReference type="SAM" id="MobiDB-lite"/>
    </source>
</evidence>
<comment type="similarity">
    <text evidence="2">Belongs to the krueppel C2H2-type zinc-finger protein family.</text>
</comment>
<feature type="domain" description="C2H2-type" evidence="13">
    <location>
        <begin position="412"/>
        <end position="439"/>
    </location>
</feature>
<dbReference type="Pfam" id="PF04704">
    <property type="entry name" value="Zfx_Zfy_act"/>
    <property type="match status" value="1"/>
</dbReference>
<reference evidence="14" key="1">
    <citation type="submission" date="2025-08" db="UniProtKB">
        <authorList>
            <consortium name="Ensembl"/>
        </authorList>
    </citation>
    <scope>IDENTIFICATION</scope>
</reference>
<evidence type="ECO:0000256" key="7">
    <source>
        <dbReference type="ARBA" id="ARBA00023015"/>
    </source>
</evidence>
<keyword evidence="10" id="KW-0539">Nucleus</keyword>
<dbReference type="FunFam" id="3.30.160.60:FF:000054">
    <property type="entry name" value="Zinc finger protein 711"/>
    <property type="match status" value="1"/>
</dbReference>
<feature type="domain" description="C2H2-type" evidence="13">
    <location>
        <begin position="612"/>
        <end position="640"/>
    </location>
</feature>
<feature type="domain" description="C2H2-type" evidence="13">
    <location>
        <begin position="320"/>
        <end position="352"/>
    </location>
</feature>
<dbReference type="InterPro" id="IPR006794">
    <property type="entry name" value="Transcrp_activ_Zfx/Zfy-dom"/>
</dbReference>
<keyword evidence="7" id="KW-0805">Transcription regulation</keyword>
<protein>
    <recommendedName>
        <fullName evidence="13">C2H2-type domain-containing protein</fullName>
    </recommendedName>
</protein>
<dbReference type="GO" id="GO:0000981">
    <property type="term" value="F:DNA-binding transcription factor activity, RNA polymerase II-specific"/>
    <property type="evidence" value="ECO:0007669"/>
    <property type="project" value="TreeGrafter"/>
</dbReference>
<evidence type="ECO:0000256" key="8">
    <source>
        <dbReference type="ARBA" id="ARBA00023125"/>
    </source>
</evidence>
<dbReference type="Pfam" id="PF00096">
    <property type="entry name" value="zf-C2H2"/>
    <property type="match status" value="5"/>
</dbReference>
<dbReference type="GO" id="GO:0000978">
    <property type="term" value="F:RNA polymerase II cis-regulatory region sequence-specific DNA binding"/>
    <property type="evidence" value="ECO:0007669"/>
    <property type="project" value="TreeGrafter"/>
</dbReference>
<dbReference type="InterPro" id="IPR013087">
    <property type="entry name" value="Znf_C2H2_type"/>
</dbReference>
<dbReference type="SUPFAM" id="SSF57667">
    <property type="entry name" value="beta-beta-alpha zinc fingers"/>
    <property type="match status" value="7"/>
</dbReference>